<name>A0ABX1LVF9_9CYAN</name>
<dbReference type="Gene3D" id="3.40.50.2300">
    <property type="match status" value="1"/>
</dbReference>
<comment type="caution">
    <text evidence="3">The sequence shown here is derived from an EMBL/GenBank/DDBJ whole genome shotgun (WGS) entry which is preliminary data.</text>
</comment>
<dbReference type="EMBL" id="JAAVJL010000001">
    <property type="protein sequence ID" value="NMF59006.1"/>
    <property type="molecule type" value="Genomic_DNA"/>
</dbReference>
<feature type="domain" description="Response regulatory" evidence="2">
    <location>
        <begin position="16"/>
        <end position="147"/>
    </location>
</feature>
<dbReference type="SUPFAM" id="SSF52172">
    <property type="entry name" value="CheY-like"/>
    <property type="match status" value="1"/>
</dbReference>
<gene>
    <name evidence="3" type="ORF">HC246_13525</name>
</gene>
<dbReference type="InterPro" id="IPR001789">
    <property type="entry name" value="Sig_transdc_resp-reg_receiver"/>
</dbReference>
<dbReference type="SMART" id="SM00448">
    <property type="entry name" value="REC"/>
    <property type="match status" value="1"/>
</dbReference>
<dbReference type="InterPro" id="IPR052893">
    <property type="entry name" value="TCS_response_regulator"/>
</dbReference>
<proteinExistence type="predicted"/>
<keyword evidence="1" id="KW-0597">Phosphoprotein</keyword>
<dbReference type="RefSeq" id="WP_169363836.1">
    <property type="nucleotide sequence ID" value="NZ_JAAVJL010000001.1"/>
</dbReference>
<dbReference type="PANTHER" id="PTHR44520:SF2">
    <property type="entry name" value="RESPONSE REGULATOR RCP1"/>
    <property type="match status" value="1"/>
</dbReference>
<reference evidence="3 4" key="1">
    <citation type="submission" date="2020-03" db="EMBL/GenBank/DDBJ databases">
        <title>Draft Genome Sequence of 2-Methylisoborneol Producing Pseudanabaena yagii Strain GIHE-NHR1 Isolated from North Han River in South Korea.</title>
        <authorList>
            <person name="Jeong J."/>
        </authorList>
    </citation>
    <scope>NUCLEOTIDE SEQUENCE [LARGE SCALE GENOMIC DNA]</scope>
    <source>
        <strain evidence="3 4">GIHE-NHR1</strain>
    </source>
</reference>
<sequence>MQKLLNSPWENLTDPVIAIIEDSDEDFYSFWRATQKLNLLERLTYNFLRFEDGDEALEYLLRQGEYQDLNAAFPVAILLDLNLPNTDGREVIRTVKQTPILQIIPIIVLTTSNSLQDIQTCYQYGANCYMLKPMGVSEMQQTVQILFQHWFQFTVLPSYGQFTT</sequence>
<dbReference type="Pfam" id="PF00072">
    <property type="entry name" value="Response_reg"/>
    <property type="match status" value="1"/>
</dbReference>
<keyword evidence="4" id="KW-1185">Reference proteome</keyword>
<evidence type="ECO:0000256" key="1">
    <source>
        <dbReference type="PROSITE-ProRule" id="PRU00169"/>
    </source>
</evidence>
<organism evidence="3 4">
    <name type="scientific">Pseudanabaena yagii GIHE-NHR1</name>
    <dbReference type="NCBI Taxonomy" id="2722753"/>
    <lineage>
        <taxon>Bacteria</taxon>
        <taxon>Bacillati</taxon>
        <taxon>Cyanobacteriota</taxon>
        <taxon>Cyanophyceae</taxon>
        <taxon>Pseudanabaenales</taxon>
        <taxon>Pseudanabaenaceae</taxon>
        <taxon>Pseudanabaena</taxon>
        <taxon>Pseudanabaena yagii</taxon>
    </lineage>
</organism>
<dbReference type="PANTHER" id="PTHR44520">
    <property type="entry name" value="RESPONSE REGULATOR RCP1-RELATED"/>
    <property type="match status" value="1"/>
</dbReference>
<dbReference type="PROSITE" id="PS50110">
    <property type="entry name" value="RESPONSE_REGULATORY"/>
    <property type="match status" value="1"/>
</dbReference>
<dbReference type="Proteomes" id="UP000738376">
    <property type="component" value="Unassembled WGS sequence"/>
</dbReference>
<accession>A0ABX1LVF9</accession>
<evidence type="ECO:0000313" key="4">
    <source>
        <dbReference type="Proteomes" id="UP000738376"/>
    </source>
</evidence>
<protein>
    <submittedName>
        <fullName evidence="3">Response regulator</fullName>
    </submittedName>
</protein>
<evidence type="ECO:0000259" key="2">
    <source>
        <dbReference type="PROSITE" id="PS50110"/>
    </source>
</evidence>
<feature type="modified residue" description="4-aspartylphosphate" evidence="1">
    <location>
        <position position="80"/>
    </location>
</feature>
<dbReference type="InterPro" id="IPR011006">
    <property type="entry name" value="CheY-like_superfamily"/>
</dbReference>
<evidence type="ECO:0000313" key="3">
    <source>
        <dbReference type="EMBL" id="NMF59006.1"/>
    </source>
</evidence>
<dbReference type="CDD" id="cd17557">
    <property type="entry name" value="REC_Rcp-like"/>
    <property type="match status" value="1"/>
</dbReference>